<feature type="compositionally biased region" description="Basic and acidic residues" evidence="1">
    <location>
        <begin position="114"/>
        <end position="125"/>
    </location>
</feature>
<keyword evidence="3" id="KW-1185">Reference proteome</keyword>
<evidence type="ECO:0000313" key="3">
    <source>
        <dbReference type="Proteomes" id="UP000053989"/>
    </source>
</evidence>
<evidence type="ECO:0000256" key="1">
    <source>
        <dbReference type="SAM" id="MobiDB-lite"/>
    </source>
</evidence>
<dbReference type="AlphaFoldDB" id="A0A0C3A8U1"/>
<feature type="region of interest" description="Disordered" evidence="1">
    <location>
        <begin position="1"/>
        <end position="259"/>
    </location>
</feature>
<proteinExistence type="predicted"/>
<dbReference type="EMBL" id="KN822005">
    <property type="protein sequence ID" value="KIM70103.1"/>
    <property type="molecule type" value="Genomic_DNA"/>
</dbReference>
<dbReference type="Proteomes" id="UP000053989">
    <property type="component" value="Unassembled WGS sequence"/>
</dbReference>
<sequence>MSAVDEDVDMDAPQISTLREEDTPPPTRTSKRVVKLLVVDKKGKGKSSSPSIALATRKNAQNGPTPVHSDEEVEEEEEEDQLIDDDELPTSTAPVPGTSSGTKRKAPTKKTRPRKMEKQDKEPDKPLPGYQERAAELDEPSAPSTAVHEKLTPKKKAPPRKAAVSKSKGKTTKTPATLIVPSTDDAAMSETHTITAPSSPFLHDAHEGGQSPDVEEPQQPQPPSPEGLVDTQPLPVYPLPSKPFPVQPPPKISTGFAPMLPLDRTGTKVRRWRVANREIRGIAGGRWFTRAWVGDKDSEFAAAVTLVSGKLVDGDKISIPKSATSAPALGKAGKAKAPRASAGISSAPSRADSIVSEMHPTKAPTKMRNVVVGPASEAGNESDAATAPEPPANLMEP</sequence>
<feature type="compositionally biased region" description="Pro residues" evidence="1">
    <location>
        <begin position="235"/>
        <end position="251"/>
    </location>
</feature>
<feature type="compositionally biased region" description="Acidic residues" evidence="1">
    <location>
        <begin position="71"/>
        <end position="88"/>
    </location>
</feature>
<gene>
    <name evidence="2" type="ORF">SCLCIDRAFT_19058</name>
</gene>
<feature type="compositionally biased region" description="Acidic residues" evidence="1">
    <location>
        <begin position="1"/>
        <end position="10"/>
    </location>
</feature>
<name>A0A0C3A8U1_9AGAM</name>
<feature type="region of interest" description="Disordered" evidence="1">
    <location>
        <begin position="320"/>
        <end position="397"/>
    </location>
</feature>
<protein>
    <submittedName>
        <fullName evidence="2">Uncharacterized protein</fullName>
    </submittedName>
</protein>
<evidence type="ECO:0000313" key="2">
    <source>
        <dbReference type="EMBL" id="KIM70103.1"/>
    </source>
</evidence>
<dbReference type="OrthoDB" id="3229208at2759"/>
<dbReference type="STRING" id="1036808.A0A0C3A8U1"/>
<reference evidence="3" key="2">
    <citation type="submission" date="2015-01" db="EMBL/GenBank/DDBJ databases">
        <title>Evolutionary Origins and Diversification of the Mycorrhizal Mutualists.</title>
        <authorList>
            <consortium name="DOE Joint Genome Institute"/>
            <consortium name="Mycorrhizal Genomics Consortium"/>
            <person name="Kohler A."/>
            <person name="Kuo A."/>
            <person name="Nagy L.G."/>
            <person name="Floudas D."/>
            <person name="Copeland A."/>
            <person name="Barry K.W."/>
            <person name="Cichocki N."/>
            <person name="Veneault-Fourrey C."/>
            <person name="LaButti K."/>
            <person name="Lindquist E.A."/>
            <person name="Lipzen A."/>
            <person name="Lundell T."/>
            <person name="Morin E."/>
            <person name="Murat C."/>
            <person name="Riley R."/>
            <person name="Ohm R."/>
            <person name="Sun H."/>
            <person name="Tunlid A."/>
            <person name="Henrissat B."/>
            <person name="Grigoriev I.V."/>
            <person name="Hibbett D.S."/>
            <person name="Martin F."/>
        </authorList>
    </citation>
    <scope>NUCLEOTIDE SEQUENCE [LARGE SCALE GENOMIC DNA]</scope>
    <source>
        <strain evidence="3">Foug A</strain>
    </source>
</reference>
<organism evidence="2 3">
    <name type="scientific">Scleroderma citrinum Foug A</name>
    <dbReference type="NCBI Taxonomy" id="1036808"/>
    <lineage>
        <taxon>Eukaryota</taxon>
        <taxon>Fungi</taxon>
        <taxon>Dikarya</taxon>
        <taxon>Basidiomycota</taxon>
        <taxon>Agaricomycotina</taxon>
        <taxon>Agaricomycetes</taxon>
        <taxon>Agaricomycetidae</taxon>
        <taxon>Boletales</taxon>
        <taxon>Sclerodermatineae</taxon>
        <taxon>Sclerodermataceae</taxon>
        <taxon>Scleroderma</taxon>
    </lineage>
</organism>
<feature type="compositionally biased region" description="Polar residues" evidence="1">
    <location>
        <begin position="89"/>
        <end position="101"/>
    </location>
</feature>
<dbReference type="InParanoid" id="A0A0C3A8U1"/>
<accession>A0A0C3A8U1</accession>
<feature type="compositionally biased region" description="Basic residues" evidence="1">
    <location>
        <begin position="102"/>
        <end position="113"/>
    </location>
</feature>
<reference evidence="2 3" key="1">
    <citation type="submission" date="2014-04" db="EMBL/GenBank/DDBJ databases">
        <authorList>
            <consortium name="DOE Joint Genome Institute"/>
            <person name="Kuo A."/>
            <person name="Kohler A."/>
            <person name="Nagy L.G."/>
            <person name="Floudas D."/>
            <person name="Copeland A."/>
            <person name="Barry K.W."/>
            <person name="Cichocki N."/>
            <person name="Veneault-Fourrey C."/>
            <person name="LaButti K."/>
            <person name="Lindquist E.A."/>
            <person name="Lipzen A."/>
            <person name="Lundell T."/>
            <person name="Morin E."/>
            <person name="Murat C."/>
            <person name="Sun H."/>
            <person name="Tunlid A."/>
            <person name="Henrissat B."/>
            <person name="Grigoriev I.V."/>
            <person name="Hibbett D.S."/>
            <person name="Martin F."/>
            <person name="Nordberg H.P."/>
            <person name="Cantor M.N."/>
            <person name="Hua S.X."/>
        </authorList>
    </citation>
    <scope>NUCLEOTIDE SEQUENCE [LARGE SCALE GENOMIC DNA]</scope>
    <source>
        <strain evidence="2 3">Foug A</strain>
    </source>
</reference>
<dbReference type="HOGENOM" id="CLU_049938_0_0_1"/>